<dbReference type="GO" id="GO:0005829">
    <property type="term" value="C:cytosol"/>
    <property type="evidence" value="ECO:0007669"/>
    <property type="project" value="UniProtKB-ARBA"/>
</dbReference>
<protein>
    <recommendedName>
        <fullName evidence="7 8">Peptide chain release factor 1</fullName>
        <shortName evidence="7">RF-1</shortName>
    </recommendedName>
</protein>
<dbReference type="NCBIfam" id="TIGR00019">
    <property type="entry name" value="prfA"/>
    <property type="match status" value="1"/>
</dbReference>
<dbReference type="InterPro" id="IPR045853">
    <property type="entry name" value="Pep_chain_release_fac_I_sf"/>
</dbReference>
<evidence type="ECO:0000256" key="9">
    <source>
        <dbReference type="SAM" id="Coils"/>
    </source>
</evidence>
<evidence type="ECO:0000256" key="7">
    <source>
        <dbReference type="HAMAP-Rule" id="MF_00093"/>
    </source>
</evidence>
<dbReference type="GO" id="GO:0016149">
    <property type="term" value="F:translation release factor activity, codon specific"/>
    <property type="evidence" value="ECO:0007669"/>
    <property type="project" value="UniProtKB-UniRule"/>
</dbReference>
<dbReference type="Gene3D" id="3.30.160.20">
    <property type="match status" value="1"/>
</dbReference>
<organism evidence="11">
    <name type="scientific">uncultured Acidobacteriota bacterium</name>
    <dbReference type="NCBI Taxonomy" id="171953"/>
    <lineage>
        <taxon>Bacteria</taxon>
        <taxon>Pseudomonadati</taxon>
        <taxon>Acidobacteriota</taxon>
        <taxon>environmental samples</taxon>
    </lineage>
</organism>
<dbReference type="FunFam" id="3.30.70.1660:FF:000002">
    <property type="entry name" value="Peptide chain release factor 1"/>
    <property type="match status" value="1"/>
</dbReference>
<dbReference type="SUPFAM" id="SSF75620">
    <property type="entry name" value="Release factor"/>
    <property type="match status" value="1"/>
</dbReference>
<dbReference type="InterPro" id="IPR000352">
    <property type="entry name" value="Pep_chain_release_fac_I"/>
</dbReference>
<evidence type="ECO:0000256" key="1">
    <source>
        <dbReference type="ARBA" id="ARBA00002986"/>
    </source>
</evidence>
<dbReference type="PANTHER" id="PTHR43804:SF7">
    <property type="entry name" value="LD18447P"/>
    <property type="match status" value="1"/>
</dbReference>
<dbReference type="SMART" id="SM00937">
    <property type="entry name" value="PCRF"/>
    <property type="match status" value="1"/>
</dbReference>
<dbReference type="FunFam" id="3.30.70.1660:FF:000004">
    <property type="entry name" value="Peptide chain release factor 1"/>
    <property type="match status" value="1"/>
</dbReference>
<dbReference type="InterPro" id="IPR005139">
    <property type="entry name" value="PCRF"/>
</dbReference>
<dbReference type="EMBL" id="AP011639">
    <property type="protein sequence ID" value="BAL52780.1"/>
    <property type="molecule type" value="Genomic_DNA"/>
</dbReference>
<dbReference type="AlphaFoldDB" id="H5S9E4"/>
<evidence type="ECO:0000256" key="3">
    <source>
        <dbReference type="ARBA" id="ARBA00010835"/>
    </source>
</evidence>
<gene>
    <name evidence="7" type="primary">prfA</name>
    <name evidence="11" type="ORF">HGMM_F03C01C21</name>
</gene>
<dbReference type="FunFam" id="3.30.160.20:FF:000004">
    <property type="entry name" value="Peptide chain release factor 1"/>
    <property type="match status" value="1"/>
</dbReference>
<comment type="function">
    <text evidence="1 7">Peptide chain release factor 1 directs the termination of translation in response to the peptide chain termination codons UAG and UAA.</text>
</comment>
<dbReference type="InterPro" id="IPR050057">
    <property type="entry name" value="Prokaryotic/Mito_RF"/>
</dbReference>
<evidence type="ECO:0000256" key="8">
    <source>
        <dbReference type="NCBIfam" id="TIGR00019"/>
    </source>
</evidence>
<dbReference type="NCBIfam" id="NF001859">
    <property type="entry name" value="PRK00591.1"/>
    <property type="match status" value="1"/>
</dbReference>
<name>H5S9E4_9BACT</name>
<sequence length="360" mass="41478">MELREKLRGIVAKSEELGHQLADPEVLLDHERYVKLLKQQRELEPIIAKYREYERLRREWEDARALLEEETDGELRELARAEMHALEERLQRCEQELKLLLLPKDPNDERNVILEVRAGTGGAEATLFAADLLRMYTRYAERQGWRVQLLDVSESDIGGVKEAILLIEGRGAYSRLKFESGVHRVQRVPITEASGRIHTSAATVAVLPEAEEVEVRIDPKDLRIDTFCSSGHGGQSVNTTYSAVRITHLPTGLVVTCQDERSQIKNRERALRVLRSRLLELERRRQHEAVSAERRQQVKSGDRSEKIRTYNFKENRVTDHRIGLTLYQLDRILDGELDELIEALITHHQAEKLKEHIAAA</sequence>
<dbReference type="Gene3D" id="3.30.70.1660">
    <property type="match status" value="1"/>
</dbReference>
<keyword evidence="9" id="KW-0175">Coiled coil</keyword>
<accession>H5S9E4</accession>
<dbReference type="InterPro" id="IPR004373">
    <property type="entry name" value="RF-1"/>
</dbReference>
<evidence type="ECO:0000256" key="2">
    <source>
        <dbReference type="ARBA" id="ARBA00004496"/>
    </source>
</evidence>
<keyword evidence="4 7" id="KW-0488">Methylation</keyword>
<comment type="subcellular location">
    <subcellularLocation>
        <location evidence="2 7">Cytoplasm</location>
    </subcellularLocation>
</comment>
<evidence type="ECO:0000259" key="10">
    <source>
        <dbReference type="SMART" id="SM00937"/>
    </source>
</evidence>
<comment type="PTM">
    <text evidence="7">Methylated by PrmC. Methylation increases the termination efficiency of RF1.</text>
</comment>
<dbReference type="Pfam" id="PF03462">
    <property type="entry name" value="PCRF"/>
    <property type="match status" value="1"/>
</dbReference>
<dbReference type="Gene3D" id="6.10.140.1950">
    <property type="match status" value="1"/>
</dbReference>
<reference evidence="11" key="2">
    <citation type="journal article" date="2012" name="PLoS ONE">
        <title>A Deeply Branching Thermophilic Bacterium with an Ancient Acetyl-CoA Pathway Dominates a Subsurface Ecosystem.</title>
        <authorList>
            <person name="Takami H."/>
            <person name="Noguchi H."/>
            <person name="Takaki Y."/>
            <person name="Uchiyama I."/>
            <person name="Toyoda A."/>
            <person name="Nishi S."/>
            <person name="Chee G.-J."/>
            <person name="Arai W."/>
            <person name="Nunoura T."/>
            <person name="Itoh T."/>
            <person name="Hattori M."/>
            <person name="Takai K."/>
        </authorList>
    </citation>
    <scope>NUCLEOTIDE SEQUENCE</scope>
</reference>
<keyword evidence="5 7" id="KW-0963">Cytoplasm</keyword>
<evidence type="ECO:0000256" key="5">
    <source>
        <dbReference type="ARBA" id="ARBA00022490"/>
    </source>
</evidence>
<evidence type="ECO:0000256" key="4">
    <source>
        <dbReference type="ARBA" id="ARBA00022481"/>
    </source>
</evidence>
<dbReference type="HAMAP" id="MF_00093">
    <property type="entry name" value="Rel_fac_1"/>
    <property type="match status" value="1"/>
</dbReference>
<evidence type="ECO:0000313" key="11">
    <source>
        <dbReference type="EMBL" id="BAL52780.1"/>
    </source>
</evidence>
<feature type="modified residue" description="N5-methylglutamine" evidence="7">
    <location>
        <position position="235"/>
    </location>
</feature>
<proteinExistence type="inferred from homology"/>
<keyword evidence="6 7" id="KW-0648">Protein biosynthesis</keyword>
<feature type="coiled-coil region" evidence="9">
    <location>
        <begin position="50"/>
        <end position="96"/>
    </location>
</feature>
<comment type="similarity">
    <text evidence="3 7">Belongs to the prokaryotic/mitochondrial release factor family.</text>
</comment>
<evidence type="ECO:0000256" key="6">
    <source>
        <dbReference type="ARBA" id="ARBA00022917"/>
    </source>
</evidence>
<feature type="domain" description="Peptide chain release factor" evidence="10">
    <location>
        <begin position="65"/>
        <end position="179"/>
    </location>
</feature>
<dbReference type="Pfam" id="PF00472">
    <property type="entry name" value="RF-1"/>
    <property type="match status" value="1"/>
</dbReference>
<dbReference type="PANTHER" id="PTHR43804">
    <property type="entry name" value="LD18447P"/>
    <property type="match status" value="1"/>
</dbReference>
<reference evidence="11" key="1">
    <citation type="journal article" date="2005" name="Environ. Microbiol.">
        <title>Genetic and functional properties of uncultivated thermophilic crenarchaeotes from a subsurface gold mine as revealed by analysis of genome fragments.</title>
        <authorList>
            <person name="Nunoura T."/>
            <person name="Hirayama H."/>
            <person name="Takami H."/>
            <person name="Oida H."/>
            <person name="Nishi S."/>
            <person name="Shimamura S."/>
            <person name="Suzuki Y."/>
            <person name="Inagaki F."/>
            <person name="Takai K."/>
            <person name="Nealson K.H."/>
            <person name="Horikoshi K."/>
        </authorList>
    </citation>
    <scope>NUCLEOTIDE SEQUENCE</scope>
</reference>